<keyword evidence="2 4" id="KW-0808">Transferase</keyword>
<sequence>MRHAALYLIVFSGGASVLAIEILGTRILGPFYGVSLFLWSALITITLAALSVGYVLGGRLADKGPSFRGLAWPLLGAGLWTLALPWLKYPLLGATESFGLRGAVLATSMVLFFPPLTLLGMISPYAIRLKAVKLTEVGRTAGDIYAISTVASVVAALLTGFYLIPNFGVFRLTLGIGFFLLLISFIAFASDKAKFATAASLVLVLVSGWGFATASPERVRTDENLLAIEQSPYAELRVVEWEDNRVLLIDGGGHTVVEPGTWKTLYPYAVVMDLNKHFFDGPGDMLLLGLGGGSVAKSYYKSGWEVDVVEIDAAITRIAKKYFGLEDKEATVYHEDARQYLVTHEKQYDLIIMDAFGSSSIPFHIVTKEAFALVKSRLKPGGVLAINYEAVGWLDVITRSLTATVGVHFKNVTTLPLAEPPDNLGNLVLLASDRALEFDEGEHLVRPRLVMDDAYAHWMAMTRNHAWDNRFTAERGDAPILTDDLNPSSLWAERINLVARRVLHDSFEWSHLSW</sequence>
<keyword evidence="5" id="KW-0472">Membrane</keyword>
<dbReference type="EMBL" id="JABDJR010000680">
    <property type="protein sequence ID" value="NNF08445.1"/>
    <property type="molecule type" value="Genomic_DNA"/>
</dbReference>
<dbReference type="GO" id="GO:0006596">
    <property type="term" value="P:polyamine biosynthetic process"/>
    <property type="evidence" value="ECO:0007669"/>
    <property type="project" value="UniProtKB-UniRule"/>
</dbReference>
<comment type="similarity">
    <text evidence="1">Belongs to the spermidine/spermine synthase family.</text>
</comment>
<feature type="transmembrane region" description="Helical" evidence="5">
    <location>
        <begin position="69"/>
        <end position="87"/>
    </location>
</feature>
<dbReference type="GO" id="GO:0010487">
    <property type="term" value="F:thermospermine synthase activity"/>
    <property type="evidence" value="ECO:0007669"/>
    <property type="project" value="TreeGrafter"/>
</dbReference>
<dbReference type="Gene3D" id="3.40.50.150">
    <property type="entry name" value="Vaccinia Virus protein VP39"/>
    <property type="match status" value="1"/>
</dbReference>
<keyword evidence="5" id="KW-1133">Transmembrane helix</keyword>
<dbReference type="SUPFAM" id="SSF53335">
    <property type="entry name" value="S-adenosyl-L-methionine-dependent methyltransferases"/>
    <property type="match status" value="1"/>
</dbReference>
<keyword evidence="3 4" id="KW-0620">Polyamine biosynthesis</keyword>
<name>A0A7Y2EEF2_UNCEI</name>
<dbReference type="InterPro" id="IPR029063">
    <property type="entry name" value="SAM-dependent_MTases_sf"/>
</dbReference>
<evidence type="ECO:0000256" key="4">
    <source>
        <dbReference type="PROSITE-ProRule" id="PRU00354"/>
    </source>
</evidence>
<reference evidence="7 8" key="1">
    <citation type="submission" date="2020-03" db="EMBL/GenBank/DDBJ databases">
        <title>Metabolic flexibility allows generalist bacteria to become dominant in a frequently disturbed ecosystem.</title>
        <authorList>
            <person name="Chen Y.-J."/>
            <person name="Leung P.M."/>
            <person name="Bay S.K."/>
            <person name="Hugenholtz P."/>
            <person name="Kessler A.J."/>
            <person name="Shelley G."/>
            <person name="Waite D.W."/>
            <person name="Cook P.L."/>
            <person name="Greening C."/>
        </authorList>
    </citation>
    <scope>NUCLEOTIDE SEQUENCE [LARGE SCALE GENOMIC DNA]</scope>
    <source>
        <strain evidence="7">SS_bin_28</strain>
    </source>
</reference>
<evidence type="ECO:0000256" key="1">
    <source>
        <dbReference type="ARBA" id="ARBA00007867"/>
    </source>
</evidence>
<dbReference type="InterPro" id="IPR030374">
    <property type="entry name" value="PABS"/>
</dbReference>
<dbReference type="CDD" id="cd02440">
    <property type="entry name" value="AdoMet_MTases"/>
    <property type="match status" value="1"/>
</dbReference>
<evidence type="ECO:0000313" key="7">
    <source>
        <dbReference type="EMBL" id="NNF08445.1"/>
    </source>
</evidence>
<accession>A0A7Y2EEF2</accession>
<feature type="domain" description="PABS" evidence="6">
    <location>
        <begin position="207"/>
        <end position="434"/>
    </location>
</feature>
<dbReference type="PANTHER" id="PTHR43317">
    <property type="entry name" value="THERMOSPERMINE SYNTHASE ACAULIS5"/>
    <property type="match status" value="1"/>
</dbReference>
<evidence type="ECO:0000256" key="5">
    <source>
        <dbReference type="SAM" id="Phobius"/>
    </source>
</evidence>
<evidence type="ECO:0000259" key="6">
    <source>
        <dbReference type="PROSITE" id="PS51006"/>
    </source>
</evidence>
<evidence type="ECO:0000256" key="2">
    <source>
        <dbReference type="ARBA" id="ARBA00022679"/>
    </source>
</evidence>
<dbReference type="PANTHER" id="PTHR43317:SF1">
    <property type="entry name" value="THERMOSPERMINE SYNTHASE ACAULIS5"/>
    <property type="match status" value="1"/>
</dbReference>
<evidence type="ECO:0000313" key="8">
    <source>
        <dbReference type="Proteomes" id="UP000547674"/>
    </source>
</evidence>
<feature type="active site" description="Proton acceptor" evidence="4">
    <location>
        <position position="354"/>
    </location>
</feature>
<feature type="transmembrane region" description="Helical" evidence="5">
    <location>
        <begin position="170"/>
        <end position="188"/>
    </location>
</feature>
<dbReference type="NCBIfam" id="NF037959">
    <property type="entry name" value="MFS_SpdSyn"/>
    <property type="match status" value="1"/>
</dbReference>
<evidence type="ECO:0000256" key="3">
    <source>
        <dbReference type="ARBA" id="ARBA00023115"/>
    </source>
</evidence>
<proteinExistence type="inferred from homology"/>
<dbReference type="AlphaFoldDB" id="A0A7Y2EEF2"/>
<dbReference type="Pfam" id="PF01564">
    <property type="entry name" value="Spermine_synth"/>
    <property type="match status" value="1"/>
</dbReference>
<protein>
    <submittedName>
        <fullName evidence="7">Fused MFS/spermidine synthase</fullName>
    </submittedName>
</protein>
<dbReference type="PROSITE" id="PS51006">
    <property type="entry name" value="PABS_2"/>
    <property type="match status" value="1"/>
</dbReference>
<feature type="transmembrane region" description="Helical" evidence="5">
    <location>
        <begin position="144"/>
        <end position="164"/>
    </location>
</feature>
<feature type="transmembrane region" description="Helical" evidence="5">
    <location>
        <begin position="195"/>
        <end position="212"/>
    </location>
</feature>
<keyword evidence="5" id="KW-0812">Transmembrane</keyword>
<feature type="transmembrane region" description="Helical" evidence="5">
    <location>
        <begin position="35"/>
        <end position="57"/>
    </location>
</feature>
<gene>
    <name evidence="7" type="ORF">HKN21_16915</name>
</gene>
<dbReference type="Proteomes" id="UP000547674">
    <property type="component" value="Unassembled WGS sequence"/>
</dbReference>
<feature type="transmembrane region" description="Helical" evidence="5">
    <location>
        <begin position="99"/>
        <end position="123"/>
    </location>
</feature>
<comment type="caution">
    <text evidence="7">The sequence shown here is derived from an EMBL/GenBank/DDBJ whole genome shotgun (WGS) entry which is preliminary data.</text>
</comment>
<organism evidence="7 8">
    <name type="scientific">Eiseniibacteriota bacterium</name>
    <dbReference type="NCBI Taxonomy" id="2212470"/>
    <lineage>
        <taxon>Bacteria</taxon>
        <taxon>Candidatus Eiseniibacteriota</taxon>
    </lineage>
</organism>